<proteinExistence type="predicted"/>
<keyword evidence="1" id="KW-0805">Transcription regulation</keyword>
<gene>
    <name evidence="6" type="ORF">CLV52_3177</name>
</gene>
<evidence type="ECO:0000259" key="5">
    <source>
        <dbReference type="PROSITE" id="PS50977"/>
    </source>
</evidence>
<dbReference type="Gene3D" id="1.10.357.10">
    <property type="entry name" value="Tetracycline Repressor, domain 2"/>
    <property type="match status" value="1"/>
</dbReference>
<dbReference type="GO" id="GO:0000976">
    <property type="term" value="F:transcription cis-regulatory region binding"/>
    <property type="evidence" value="ECO:0007669"/>
    <property type="project" value="TreeGrafter"/>
</dbReference>
<dbReference type="SUPFAM" id="SSF46689">
    <property type="entry name" value="Homeodomain-like"/>
    <property type="match status" value="1"/>
</dbReference>
<dbReference type="RefSeq" id="WP_133767270.1">
    <property type="nucleotide sequence ID" value="NZ_BAAARP010000001.1"/>
</dbReference>
<dbReference type="SUPFAM" id="SSF48498">
    <property type="entry name" value="Tetracyclin repressor-like, C-terminal domain"/>
    <property type="match status" value="1"/>
</dbReference>
<comment type="caution">
    <text evidence="6">The sequence shown here is derived from an EMBL/GenBank/DDBJ whole genome shotgun (WGS) entry which is preliminary data.</text>
</comment>
<feature type="DNA-binding region" description="H-T-H motif" evidence="4">
    <location>
        <begin position="35"/>
        <end position="54"/>
    </location>
</feature>
<dbReference type="PROSITE" id="PS50977">
    <property type="entry name" value="HTH_TETR_2"/>
    <property type="match status" value="1"/>
</dbReference>
<keyword evidence="2 4" id="KW-0238">DNA-binding</keyword>
<dbReference type="GO" id="GO:0003700">
    <property type="term" value="F:DNA-binding transcription factor activity"/>
    <property type="evidence" value="ECO:0007669"/>
    <property type="project" value="TreeGrafter"/>
</dbReference>
<evidence type="ECO:0000256" key="3">
    <source>
        <dbReference type="ARBA" id="ARBA00023163"/>
    </source>
</evidence>
<dbReference type="Pfam" id="PF17920">
    <property type="entry name" value="TetR_C_16"/>
    <property type="match status" value="1"/>
</dbReference>
<keyword evidence="7" id="KW-1185">Reference proteome</keyword>
<organism evidence="6 7">
    <name type="scientific">Amnibacterium kyonggiense</name>
    <dbReference type="NCBI Taxonomy" id="595671"/>
    <lineage>
        <taxon>Bacteria</taxon>
        <taxon>Bacillati</taxon>
        <taxon>Actinomycetota</taxon>
        <taxon>Actinomycetes</taxon>
        <taxon>Micrococcales</taxon>
        <taxon>Microbacteriaceae</taxon>
        <taxon>Amnibacterium</taxon>
    </lineage>
</organism>
<dbReference type="Pfam" id="PF00440">
    <property type="entry name" value="TetR_N"/>
    <property type="match status" value="1"/>
</dbReference>
<name>A0A4R7FIL2_9MICO</name>
<evidence type="ECO:0000256" key="2">
    <source>
        <dbReference type="ARBA" id="ARBA00023125"/>
    </source>
</evidence>
<dbReference type="Proteomes" id="UP000295344">
    <property type="component" value="Unassembled WGS sequence"/>
</dbReference>
<dbReference type="OrthoDB" id="3210235at2"/>
<keyword evidence="3" id="KW-0804">Transcription</keyword>
<dbReference type="InterPro" id="IPR041678">
    <property type="entry name" value="TetR_C_16"/>
</dbReference>
<dbReference type="InterPro" id="IPR036271">
    <property type="entry name" value="Tet_transcr_reg_TetR-rel_C_sf"/>
</dbReference>
<dbReference type="Gene3D" id="1.10.10.60">
    <property type="entry name" value="Homeodomain-like"/>
    <property type="match status" value="1"/>
</dbReference>
<sequence length="180" mass="19203">MSDPLTRAERRAATAARILAAAQVEFGLHGSDGATVRSIARRAGVDPSLVLQHYGSKQGLFALAVRPVDEVSRADAPAHLSEVLGMRLRELPPETRALMRSMLTSPEAAGVMRTYLQDRVDALAGASDAEDAELRATVLVSTILGLTIARHFVGLAALEGLEQDRIEAVVEPWLASLLDA</sequence>
<dbReference type="PANTHER" id="PTHR30055">
    <property type="entry name" value="HTH-TYPE TRANSCRIPTIONAL REGULATOR RUTR"/>
    <property type="match status" value="1"/>
</dbReference>
<dbReference type="InterPro" id="IPR001647">
    <property type="entry name" value="HTH_TetR"/>
</dbReference>
<reference evidence="6 7" key="1">
    <citation type="submission" date="2019-03" db="EMBL/GenBank/DDBJ databases">
        <title>Genomic Encyclopedia of Archaeal and Bacterial Type Strains, Phase II (KMG-II): from individual species to whole genera.</title>
        <authorList>
            <person name="Goeker M."/>
        </authorList>
    </citation>
    <scope>NUCLEOTIDE SEQUENCE [LARGE SCALE GENOMIC DNA]</scope>
    <source>
        <strain evidence="6 7">DSM 24782</strain>
    </source>
</reference>
<dbReference type="InterPro" id="IPR009057">
    <property type="entry name" value="Homeodomain-like_sf"/>
</dbReference>
<accession>A0A4R7FIL2</accession>
<evidence type="ECO:0000313" key="7">
    <source>
        <dbReference type="Proteomes" id="UP000295344"/>
    </source>
</evidence>
<evidence type="ECO:0000256" key="4">
    <source>
        <dbReference type="PROSITE-ProRule" id="PRU00335"/>
    </source>
</evidence>
<dbReference type="InterPro" id="IPR050109">
    <property type="entry name" value="HTH-type_TetR-like_transc_reg"/>
</dbReference>
<dbReference type="AlphaFoldDB" id="A0A4R7FIL2"/>
<protein>
    <submittedName>
        <fullName evidence="6">TetR family transcriptional regulator</fullName>
    </submittedName>
</protein>
<evidence type="ECO:0000313" key="6">
    <source>
        <dbReference type="EMBL" id="TDS76061.1"/>
    </source>
</evidence>
<evidence type="ECO:0000256" key="1">
    <source>
        <dbReference type="ARBA" id="ARBA00023015"/>
    </source>
</evidence>
<dbReference type="PANTHER" id="PTHR30055:SF234">
    <property type="entry name" value="HTH-TYPE TRANSCRIPTIONAL REGULATOR BETI"/>
    <property type="match status" value="1"/>
</dbReference>
<dbReference type="EMBL" id="SOAM01000003">
    <property type="protein sequence ID" value="TDS76061.1"/>
    <property type="molecule type" value="Genomic_DNA"/>
</dbReference>
<feature type="domain" description="HTH tetR-type" evidence="5">
    <location>
        <begin position="12"/>
        <end position="72"/>
    </location>
</feature>